<dbReference type="InterPro" id="IPR036322">
    <property type="entry name" value="WD40_repeat_dom_sf"/>
</dbReference>
<dbReference type="GO" id="GO:0030866">
    <property type="term" value="P:cortical actin cytoskeleton organization"/>
    <property type="evidence" value="ECO:0007669"/>
    <property type="project" value="TreeGrafter"/>
</dbReference>
<evidence type="ECO:0000256" key="4">
    <source>
        <dbReference type="ARBA" id="ARBA00022483"/>
    </source>
</evidence>
<comment type="similarity">
    <text evidence="3">Belongs to the WD repeat L(2)GL family.</text>
</comment>
<dbReference type="InterPro" id="IPR015943">
    <property type="entry name" value="WD40/YVTN_repeat-like_dom_sf"/>
</dbReference>
<dbReference type="PROSITE" id="PS50082">
    <property type="entry name" value="WD_REPEATS_2"/>
    <property type="match status" value="1"/>
</dbReference>
<dbReference type="InterPro" id="IPR000664">
    <property type="entry name" value="Lethal2_giant"/>
</dbReference>
<evidence type="ECO:0000256" key="8">
    <source>
        <dbReference type="ARBA" id="ARBA00022737"/>
    </source>
</evidence>
<comment type="caution">
    <text evidence="14">The sequence shown here is derived from an EMBL/GenBank/DDBJ whole genome shotgun (WGS) entry which is preliminary data.</text>
</comment>
<dbReference type="Pfam" id="PF08596">
    <property type="entry name" value="Lgl_C"/>
    <property type="match status" value="1"/>
</dbReference>
<evidence type="ECO:0000256" key="7">
    <source>
        <dbReference type="ARBA" id="ARBA00022574"/>
    </source>
</evidence>
<dbReference type="InterPro" id="IPR013577">
    <property type="entry name" value="LLGL2"/>
</dbReference>
<dbReference type="PANTHER" id="PTHR10241">
    <property type="entry name" value="LETHAL 2 GIANT LARVAE PROTEIN"/>
    <property type="match status" value="1"/>
</dbReference>
<evidence type="ECO:0000256" key="9">
    <source>
        <dbReference type="ARBA" id="ARBA00023136"/>
    </source>
</evidence>
<dbReference type="Proteomes" id="UP001187531">
    <property type="component" value="Unassembled WGS sequence"/>
</dbReference>
<dbReference type="InterPro" id="IPR013905">
    <property type="entry name" value="Lgl_C_dom"/>
</dbReference>
<protein>
    <submittedName>
        <fullName evidence="14">Uncharacterized protein</fullName>
    </submittedName>
</protein>
<dbReference type="GO" id="GO:0005886">
    <property type="term" value="C:plasma membrane"/>
    <property type="evidence" value="ECO:0007669"/>
    <property type="project" value="TreeGrafter"/>
</dbReference>
<evidence type="ECO:0000259" key="13">
    <source>
        <dbReference type="Pfam" id="PF08596"/>
    </source>
</evidence>
<dbReference type="GO" id="GO:0051294">
    <property type="term" value="P:establishment of spindle orientation"/>
    <property type="evidence" value="ECO:0007669"/>
    <property type="project" value="TreeGrafter"/>
</dbReference>
<keyword evidence="7 10" id="KW-0853">WD repeat</keyword>
<evidence type="ECO:0000313" key="15">
    <source>
        <dbReference type="Proteomes" id="UP001187531"/>
    </source>
</evidence>
<dbReference type="AlphaFoldDB" id="A0AA88HIE7"/>
<evidence type="ECO:0000256" key="10">
    <source>
        <dbReference type="PROSITE-ProRule" id="PRU00221"/>
    </source>
</evidence>
<sequence length="1061" mass="117185">MLKFIRAKGSQPSAERVKIQKELFQCQQTLQHGFPNKPVALAWDPILRLMAIATKSGVVKIFGKPGVEFYGNHSSSDVTILKLLFLPGQGRLLSVCDDNAIHLWEVNGHNLEQVQTYELEKNVKKISACAINTAGTVLYFGTEAGNVYQLDLHSFKLEDKVIRLDTVLQRIKEIYQKNPGAVECLLMVPDDPAKLIIGYNKGLLVQWNNTRESTERVWSVNQQLESVAWKKPGEELVSAHNDGSYVNWSVKKKEESLESKITTPYGPFPCKGITKIYIAEGEEKEWIVFSGGMPRAEYGDHNTVSVIHGDSTHVCFDLTSKVIDFFTVASENRKDLSALIILAEEELVAIDLSSEGWPVFKVPYLASLHSSAVTDQVVATVSNDLHAKLVEVGDKQLSSSKISSKPWPIDGGETGEVDQLENHLVLVTGHEDGSVQFWDITTTALKHILKYSTSPLFTGDDFEVGGEANDDNEEEWPPFRKVGVFDPYSDDPRLAVKKIVFCQRTGLVAIGGTAGQVVIINLEEEDRNEAVKVMTLDIVSDRDNFVWKGHSKLDTRTEPIKQPFGYKASSVVQLHPPAAITCLALHSSWGLIAVGTAHGLGLVDVVQLKGVVAKCTLTANDIVGGDHPMSRRKSFKKSLRESFRRLRKGRSQMNTERKGIADKGTGSQTPVTPTPAETRPVERQIEARNNDDSMAGMIRCLHLATTYIVSADNPSPTLWAGTNSGAVYIFTLDIPKEDKRNQSSVVATLAKEIQLRHRAPVISLSVVDGSYGAVREKGDTGASAPTEVSIPHRLVICSEEQIKIFTLPSLRPFGKFKLTATEGARIRRTAILRFTSSDGKHSENCLVCLTNLGEISILSLPDLKRQMNVNCIRREDIYGISSLVFARNGEAFYMHSSSEIQRIAFVAKDYVRLRCRLDLPEGLREIPKTPEKKEVAAAIEEVKVEPSPIKAETPAPESPTERLTNGVLEETKSSIPEGDFSIGDITIDSIRDHLTANLDETKSSLESRLEKMSFNISSTSSQRVVETVQVIKTKTNSTGETVSSEMVTMETNENSDCELVT</sequence>
<dbReference type="GO" id="GO:0006887">
    <property type="term" value="P:exocytosis"/>
    <property type="evidence" value="ECO:0007669"/>
    <property type="project" value="UniProtKB-KW"/>
</dbReference>
<gene>
    <name evidence="14" type="ORF">QYM36_013470</name>
</gene>
<keyword evidence="4" id="KW-0268">Exocytosis</keyword>
<evidence type="ECO:0000256" key="6">
    <source>
        <dbReference type="ARBA" id="ARBA00022553"/>
    </source>
</evidence>
<dbReference type="GO" id="GO:0032878">
    <property type="term" value="P:regulation of establishment or maintenance of cell polarity"/>
    <property type="evidence" value="ECO:0007669"/>
    <property type="project" value="TreeGrafter"/>
</dbReference>
<accession>A0AA88HIE7</accession>
<dbReference type="InterPro" id="IPR001680">
    <property type="entry name" value="WD40_rpt"/>
</dbReference>
<dbReference type="GO" id="GO:0005096">
    <property type="term" value="F:GTPase activator activity"/>
    <property type="evidence" value="ECO:0007669"/>
    <property type="project" value="TreeGrafter"/>
</dbReference>
<dbReference type="SUPFAM" id="SSF50978">
    <property type="entry name" value="WD40 repeat-like"/>
    <property type="match status" value="2"/>
</dbReference>
<reference evidence="14" key="1">
    <citation type="submission" date="2023-07" db="EMBL/GenBank/DDBJ databases">
        <title>Chromosome-level genome assembly of Artemia franciscana.</title>
        <authorList>
            <person name="Jo E."/>
        </authorList>
    </citation>
    <scope>NUCLEOTIDE SEQUENCE</scope>
    <source>
        <tissue evidence="14">Whole body</tissue>
    </source>
</reference>
<dbReference type="GO" id="GO:0019905">
    <property type="term" value="F:syntaxin binding"/>
    <property type="evidence" value="ECO:0007669"/>
    <property type="project" value="TreeGrafter"/>
</dbReference>
<feature type="domain" description="Lethal giant larvae (Lgl)-like C-terminal" evidence="13">
    <location>
        <begin position="715"/>
        <end position="931"/>
    </location>
</feature>
<name>A0AA88HIE7_ARTSF</name>
<keyword evidence="15" id="KW-1185">Reference proteome</keyword>
<dbReference type="SMART" id="SM00320">
    <property type="entry name" value="WD40"/>
    <property type="match status" value="9"/>
</dbReference>
<evidence type="ECO:0000256" key="3">
    <source>
        <dbReference type="ARBA" id="ARBA00008070"/>
    </source>
</evidence>
<organism evidence="14 15">
    <name type="scientific">Artemia franciscana</name>
    <name type="common">Brine shrimp</name>
    <name type="synonym">Artemia sanfranciscana</name>
    <dbReference type="NCBI Taxonomy" id="6661"/>
    <lineage>
        <taxon>Eukaryota</taxon>
        <taxon>Metazoa</taxon>
        <taxon>Ecdysozoa</taxon>
        <taxon>Arthropoda</taxon>
        <taxon>Crustacea</taxon>
        <taxon>Branchiopoda</taxon>
        <taxon>Anostraca</taxon>
        <taxon>Artemiidae</taxon>
        <taxon>Artemia</taxon>
    </lineage>
</organism>
<dbReference type="PRINTS" id="PR00962">
    <property type="entry name" value="LETHAL2GIANT"/>
</dbReference>
<dbReference type="EMBL" id="JAVRJZ010000017">
    <property type="protein sequence ID" value="KAK2709805.1"/>
    <property type="molecule type" value="Genomic_DNA"/>
</dbReference>
<keyword evidence="6" id="KW-0597">Phosphoprotein</keyword>
<evidence type="ECO:0000256" key="2">
    <source>
        <dbReference type="ARBA" id="ARBA00004496"/>
    </source>
</evidence>
<evidence type="ECO:0000256" key="5">
    <source>
        <dbReference type="ARBA" id="ARBA00022490"/>
    </source>
</evidence>
<dbReference type="GO" id="GO:0045159">
    <property type="term" value="F:myosin II binding"/>
    <property type="evidence" value="ECO:0007669"/>
    <property type="project" value="TreeGrafter"/>
</dbReference>
<feature type="repeat" description="WD" evidence="10">
    <location>
        <begin position="426"/>
        <end position="448"/>
    </location>
</feature>
<proteinExistence type="inferred from homology"/>
<keyword evidence="8" id="KW-0677">Repeat</keyword>
<dbReference type="GO" id="GO:0008593">
    <property type="term" value="P:regulation of Notch signaling pathway"/>
    <property type="evidence" value="ECO:0007669"/>
    <property type="project" value="TreeGrafter"/>
</dbReference>
<dbReference type="GO" id="GO:0006893">
    <property type="term" value="P:Golgi to plasma membrane transport"/>
    <property type="evidence" value="ECO:0007669"/>
    <property type="project" value="TreeGrafter"/>
</dbReference>
<evidence type="ECO:0000313" key="14">
    <source>
        <dbReference type="EMBL" id="KAK2709805.1"/>
    </source>
</evidence>
<feature type="region of interest" description="Disordered" evidence="11">
    <location>
        <begin position="647"/>
        <end position="684"/>
    </location>
</feature>
<evidence type="ECO:0000259" key="12">
    <source>
        <dbReference type="Pfam" id="PF08366"/>
    </source>
</evidence>
<evidence type="ECO:0000256" key="11">
    <source>
        <dbReference type="SAM" id="MobiDB-lite"/>
    </source>
</evidence>
<dbReference type="GO" id="GO:0030864">
    <property type="term" value="C:cortical actin cytoskeleton"/>
    <property type="evidence" value="ECO:0007669"/>
    <property type="project" value="TreeGrafter"/>
</dbReference>
<keyword evidence="9" id="KW-0472">Membrane</keyword>
<keyword evidence="5" id="KW-0963">Cytoplasm</keyword>
<feature type="domain" description="Lethal giant larvae homologue 2" evidence="12">
    <location>
        <begin position="262"/>
        <end position="358"/>
    </location>
</feature>
<comment type="subcellular location">
    <subcellularLocation>
        <location evidence="2">Cytoplasm</location>
    </subcellularLocation>
    <subcellularLocation>
        <location evidence="1">Endomembrane system</location>
    </subcellularLocation>
</comment>
<dbReference type="Pfam" id="PF08366">
    <property type="entry name" value="LLGL"/>
    <property type="match status" value="1"/>
</dbReference>
<dbReference type="Gene3D" id="2.130.10.10">
    <property type="entry name" value="YVTN repeat-like/Quinoprotein amine dehydrogenase"/>
    <property type="match status" value="2"/>
</dbReference>
<dbReference type="GO" id="GO:0012505">
    <property type="term" value="C:endomembrane system"/>
    <property type="evidence" value="ECO:0007669"/>
    <property type="project" value="UniProtKB-SubCell"/>
</dbReference>
<evidence type="ECO:0000256" key="1">
    <source>
        <dbReference type="ARBA" id="ARBA00004308"/>
    </source>
</evidence>
<dbReference type="PANTHER" id="PTHR10241:SF29">
    <property type="entry name" value="LETHAL(2) GIANT LARVAE PROTEIN"/>
    <property type="match status" value="1"/>
</dbReference>